<feature type="domain" description="AbiEi antitoxin N-terminal" evidence="1">
    <location>
        <begin position="74"/>
        <end position="110"/>
    </location>
</feature>
<gene>
    <name evidence="2" type="ORF">ACFPYL_07655</name>
</gene>
<proteinExistence type="predicted"/>
<dbReference type="Pfam" id="PF13338">
    <property type="entry name" value="AbiEi_4"/>
    <property type="match status" value="1"/>
</dbReference>
<evidence type="ECO:0000259" key="1">
    <source>
        <dbReference type="Pfam" id="PF13338"/>
    </source>
</evidence>
<name>A0ABW1LGE6_9ACTN</name>
<sequence>MGEWPSQGYPVYRVSPNFSGIAGQEKVTKCPRSPTEDRLSTGRELDALMQDAGGHEFSMMKPPPRRADDPRNTPVFLRCELLAQGYDDYAISRLVADGVWTRVRRGAYVLKAAYDKLDARGRHGLRARAVAKQAKTAVVLSHVSGLPEYDAPAWQIDLSDVHVTRVDGKLGRHEAGVHQHCGRILPDDVVTRNGVRVMSGTRIALEVTTVAAVEPALCVVNHLLHHGHATLEQLAERYRSMDHWPNTLNTDIVLRLADPRIETVGESRTYYLFSRHGIPAPVPQYEVHDEDGELIGRLDFAWPELGVWVEFDGKVKYQKPFKSGQSAPDVVIAEKRREDRIRRRTGWRCIRLTWDDLEHPEQTAAMLRRELRRVA</sequence>
<comment type="caution">
    <text evidence="2">The sequence shown here is derived from an EMBL/GenBank/DDBJ whole genome shotgun (WGS) entry which is preliminary data.</text>
</comment>
<reference evidence="3" key="1">
    <citation type="journal article" date="2019" name="Int. J. Syst. Evol. Microbiol.">
        <title>The Global Catalogue of Microorganisms (GCM) 10K type strain sequencing project: providing services to taxonomists for standard genome sequencing and annotation.</title>
        <authorList>
            <consortium name="The Broad Institute Genomics Platform"/>
            <consortium name="The Broad Institute Genome Sequencing Center for Infectious Disease"/>
            <person name="Wu L."/>
            <person name="Ma J."/>
        </authorList>
    </citation>
    <scope>NUCLEOTIDE SEQUENCE [LARGE SCALE GENOMIC DNA]</scope>
    <source>
        <strain evidence="3">CCUG 54522</strain>
    </source>
</reference>
<organism evidence="2 3">
    <name type="scientific">Nocardioides hankookensis</name>
    <dbReference type="NCBI Taxonomy" id="443157"/>
    <lineage>
        <taxon>Bacteria</taxon>
        <taxon>Bacillati</taxon>
        <taxon>Actinomycetota</taxon>
        <taxon>Actinomycetes</taxon>
        <taxon>Propionibacteriales</taxon>
        <taxon>Nocardioidaceae</taxon>
        <taxon>Nocardioides</taxon>
    </lineage>
</organism>
<dbReference type="InterPro" id="IPR025159">
    <property type="entry name" value="AbiEi_N"/>
</dbReference>
<protein>
    <submittedName>
        <fullName evidence="2">Type IV toxin-antitoxin system AbiEi family antitoxin domain-containing protein</fullName>
    </submittedName>
</protein>
<evidence type="ECO:0000313" key="3">
    <source>
        <dbReference type="Proteomes" id="UP001596135"/>
    </source>
</evidence>
<dbReference type="Proteomes" id="UP001596135">
    <property type="component" value="Unassembled WGS sequence"/>
</dbReference>
<keyword evidence="3" id="KW-1185">Reference proteome</keyword>
<dbReference type="EMBL" id="JBHSRJ010000004">
    <property type="protein sequence ID" value="MFC6042944.1"/>
    <property type="molecule type" value="Genomic_DNA"/>
</dbReference>
<evidence type="ECO:0000313" key="2">
    <source>
        <dbReference type="EMBL" id="MFC6042944.1"/>
    </source>
</evidence>
<accession>A0ABW1LGE6</accession>